<dbReference type="AlphaFoldDB" id="A0A059LAM3"/>
<feature type="compositionally biased region" description="Polar residues" evidence="1">
    <location>
        <begin position="103"/>
        <end position="113"/>
    </location>
</feature>
<gene>
    <name evidence="2" type="ORF">V466_00255</name>
</gene>
<feature type="region of interest" description="Disordered" evidence="1">
    <location>
        <begin position="84"/>
        <end position="181"/>
    </location>
</feature>
<evidence type="ECO:0000313" key="2">
    <source>
        <dbReference type="EMBL" id="KDD71140.1"/>
    </source>
</evidence>
<proteinExistence type="predicted"/>
<feature type="compositionally biased region" description="Acidic residues" evidence="1">
    <location>
        <begin position="128"/>
        <end position="137"/>
    </location>
</feature>
<dbReference type="EMBL" id="AZQQ01000052">
    <property type="protein sequence ID" value="KDD71140.1"/>
    <property type="molecule type" value="Genomic_DNA"/>
</dbReference>
<accession>A0A059LAM3</accession>
<evidence type="ECO:0000313" key="3">
    <source>
        <dbReference type="Proteomes" id="UP000026739"/>
    </source>
</evidence>
<feature type="compositionally biased region" description="Basic and acidic residues" evidence="1">
    <location>
        <begin position="165"/>
        <end position="179"/>
    </location>
</feature>
<feature type="compositionally biased region" description="Basic and acidic residues" evidence="1">
    <location>
        <begin position="115"/>
        <end position="127"/>
    </location>
</feature>
<dbReference type="Proteomes" id="UP000026739">
    <property type="component" value="Unassembled WGS sequence"/>
</dbReference>
<comment type="caution">
    <text evidence="2">The sequence shown here is derived from an EMBL/GenBank/DDBJ whole genome shotgun (WGS) entry which is preliminary data.</text>
</comment>
<feature type="region of interest" description="Disordered" evidence="1">
    <location>
        <begin position="1"/>
        <end position="20"/>
    </location>
</feature>
<reference evidence="2 3" key="1">
    <citation type="submission" date="2013-12" db="EMBL/GenBank/DDBJ databases">
        <authorList>
            <person name="Formusa P.A."/>
            <person name="Habash M."/>
            <person name="Lee H."/>
            <person name="Trevors J.T."/>
        </authorList>
    </citation>
    <scope>NUCLEOTIDE SEQUENCE [LARGE SCALE GENOMIC DNA]</scope>
    <source>
        <strain evidence="2 3">PD30</strain>
    </source>
</reference>
<evidence type="ECO:0000256" key="1">
    <source>
        <dbReference type="SAM" id="MobiDB-lite"/>
    </source>
</evidence>
<name>A0A059LAM3_9PSED</name>
<organism evidence="2 3">
    <name type="scientific">Pseudomonas mandelii PD30</name>
    <dbReference type="NCBI Taxonomy" id="1419583"/>
    <lineage>
        <taxon>Bacteria</taxon>
        <taxon>Pseudomonadati</taxon>
        <taxon>Pseudomonadota</taxon>
        <taxon>Gammaproteobacteria</taxon>
        <taxon>Pseudomonadales</taxon>
        <taxon>Pseudomonadaceae</taxon>
        <taxon>Pseudomonas</taxon>
    </lineage>
</organism>
<protein>
    <submittedName>
        <fullName evidence="2">Uncharacterized protein</fullName>
    </submittedName>
</protein>
<sequence length="370" mass="41063">MLSHHTFDALNAKEAQGNKEEQTLARFAKEAIRSGRLQISPNQPENGIAQFGMRRNQDILVIRAKLNERSEYDVLGVGFRRGSEAPASMTLPSPSAAMARTARQPSTLLSQQVRGRLERSAHSPHDQDEPDSSDDELVPNFASRVRSKNNAYPPERCTTPDEQSLLEKQRASDKNKNPEDANNFQDAILAYVSGDKDDETVEFIASEMKNFAVELSPIQGKYIFRGIACYAEKMPELTNYKNWGMNKNREVTKALIHSAEFAPNTAGDYGLASITTVQEIASEFAASRQHANTDDGKASNQAILNILIDPSNPPRGYVLDENYPFGENDISLHEIQLSKDNNDYQIVNVDIQESGMSNIFILASGKNQAV</sequence>